<dbReference type="OrthoDB" id="9790747at2"/>
<accession>A0A506U769</accession>
<dbReference type="InterPro" id="IPR051081">
    <property type="entry name" value="HTH_MetalResp_TranReg"/>
</dbReference>
<dbReference type="AlphaFoldDB" id="A0A506U769"/>
<evidence type="ECO:0000313" key="6">
    <source>
        <dbReference type="Proteomes" id="UP000318801"/>
    </source>
</evidence>
<dbReference type="PROSITE" id="PS50987">
    <property type="entry name" value="HTH_ARSR_2"/>
    <property type="match status" value="1"/>
</dbReference>
<dbReference type="InterPro" id="IPR011991">
    <property type="entry name" value="ArsR-like_HTH"/>
</dbReference>
<comment type="caution">
    <text evidence="5">The sequence shown here is derived from an EMBL/GenBank/DDBJ whole genome shotgun (WGS) entry which is preliminary data.</text>
</comment>
<sequence length="98" mass="10724">MDRLAAEISALSNEKRLWILQWLKDPKTGFDRGEATSRQGICGQSIADRLGVTPATASVHLKILTQAGLIRAVRVGKFTYFERDDAALAALAEKIAQL</sequence>
<dbReference type="SUPFAM" id="SSF46785">
    <property type="entry name" value="Winged helix' DNA-binding domain"/>
    <property type="match status" value="1"/>
</dbReference>
<reference evidence="5 6" key="1">
    <citation type="submission" date="2019-06" db="EMBL/GenBank/DDBJ databases">
        <authorList>
            <person name="Li M."/>
        </authorList>
    </citation>
    <scope>NUCLEOTIDE SEQUENCE [LARGE SCALE GENOMIC DNA]</scope>
    <source>
        <strain evidence="5 6">BGMRC2036</strain>
    </source>
</reference>
<organism evidence="5 6">
    <name type="scientific">Martelella alba</name>
    <dbReference type="NCBI Taxonomy" id="2590451"/>
    <lineage>
        <taxon>Bacteria</taxon>
        <taxon>Pseudomonadati</taxon>
        <taxon>Pseudomonadota</taxon>
        <taxon>Alphaproteobacteria</taxon>
        <taxon>Hyphomicrobiales</taxon>
        <taxon>Aurantimonadaceae</taxon>
        <taxon>Martelella</taxon>
    </lineage>
</organism>
<dbReference type="InterPro" id="IPR036390">
    <property type="entry name" value="WH_DNA-bd_sf"/>
</dbReference>
<dbReference type="Pfam" id="PF12840">
    <property type="entry name" value="HTH_20"/>
    <property type="match status" value="1"/>
</dbReference>
<dbReference type="GO" id="GO:0003700">
    <property type="term" value="F:DNA-binding transcription factor activity"/>
    <property type="evidence" value="ECO:0007669"/>
    <property type="project" value="InterPro"/>
</dbReference>
<feature type="domain" description="HTH arsR-type" evidence="4">
    <location>
        <begin position="1"/>
        <end position="98"/>
    </location>
</feature>
<dbReference type="Proteomes" id="UP000318801">
    <property type="component" value="Unassembled WGS sequence"/>
</dbReference>
<evidence type="ECO:0000256" key="3">
    <source>
        <dbReference type="ARBA" id="ARBA00023163"/>
    </source>
</evidence>
<dbReference type="RefSeq" id="WP_141149870.1">
    <property type="nucleotide sequence ID" value="NZ_VHLG01000010.1"/>
</dbReference>
<dbReference type="PANTHER" id="PTHR33154">
    <property type="entry name" value="TRANSCRIPTIONAL REGULATOR, ARSR FAMILY"/>
    <property type="match status" value="1"/>
</dbReference>
<keyword evidence="6" id="KW-1185">Reference proteome</keyword>
<dbReference type="Gene3D" id="1.10.10.10">
    <property type="entry name" value="Winged helix-like DNA-binding domain superfamily/Winged helix DNA-binding domain"/>
    <property type="match status" value="1"/>
</dbReference>
<evidence type="ECO:0000259" key="4">
    <source>
        <dbReference type="PROSITE" id="PS50987"/>
    </source>
</evidence>
<dbReference type="InterPro" id="IPR001845">
    <property type="entry name" value="HTH_ArsR_DNA-bd_dom"/>
</dbReference>
<evidence type="ECO:0000313" key="5">
    <source>
        <dbReference type="EMBL" id="TPW29196.1"/>
    </source>
</evidence>
<dbReference type="SMART" id="SM00418">
    <property type="entry name" value="HTH_ARSR"/>
    <property type="match status" value="1"/>
</dbReference>
<dbReference type="PANTHER" id="PTHR33154:SF32">
    <property type="entry name" value="TRANSCRIPTIONAL REGULATORY PROTEIN"/>
    <property type="match status" value="1"/>
</dbReference>
<protein>
    <submittedName>
        <fullName evidence="5">Helix-turn-helix transcriptional regulator</fullName>
    </submittedName>
</protein>
<name>A0A506U769_9HYPH</name>
<keyword evidence="1" id="KW-0805">Transcription regulation</keyword>
<evidence type="ECO:0000256" key="2">
    <source>
        <dbReference type="ARBA" id="ARBA00023125"/>
    </source>
</evidence>
<dbReference type="EMBL" id="VHLG01000010">
    <property type="protein sequence ID" value="TPW29196.1"/>
    <property type="molecule type" value="Genomic_DNA"/>
</dbReference>
<proteinExistence type="predicted"/>
<dbReference type="GO" id="GO:0003677">
    <property type="term" value="F:DNA binding"/>
    <property type="evidence" value="ECO:0007669"/>
    <property type="project" value="UniProtKB-KW"/>
</dbReference>
<dbReference type="InterPro" id="IPR036388">
    <property type="entry name" value="WH-like_DNA-bd_sf"/>
</dbReference>
<keyword evidence="3" id="KW-0804">Transcription</keyword>
<gene>
    <name evidence="5" type="ORF">FJU08_15210</name>
</gene>
<evidence type="ECO:0000256" key="1">
    <source>
        <dbReference type="ARBA" id="ARBA00023015"/>
    </source>
</evidence>
<dbReference type="CDD" id="cd00090">
    <property type="entry name" value="HTH_ARSR"/>
    <property type="match status" value="1"/>
</dbReference>
<keyword evidence="2" id="KW-0238">DNA-binding</keyword>